<reference evidence="3" key="2">
    <citation type="submission" date="2023-04" db="EMBL/GenBank/DDBJ databases">
        <authorList>
            <person name="Bu L."/>
            <person name="Lu L."/>
            <person name="Laidemitt M.R."/>
            <person name="Zhang S.M."/>
            <person name="Mutuku M."/>
            <person name="Mkoji G."/>
            <person name="Steinauer M."/>
            <person name="Loker E.S."/>
        </authorList>
    </citation>
    <scope>NUCLEOTIDE SEQUENCE</scope>
    <source>
        <strain evidence="3">KasaAsao</strain>
        <tissue evidence="3">Whole Snail</tissue>
    </source>
</reference>
<evidence type="ECO:0000313" key="3">
    <source>
        <dbReference type="EMBL" id="KAK0043070.1"/>
    </source>
</evidence>
<feature type="compositionally biased region" description="Basic and acidic residues" evidence="1">
    <location>
        <begin position="13"/>
        <end position="25"/>
    </location>
</feature>
<gene>
    <name evidence="3" type="ORF">Bpfe_027503</name>
</gene>
<dbReference type="AlphaFoldDB" id="A0AAD8EX13"/>
<sequence length="342" mass="38147">MARLEETPEEGGGDEHNQNNPPDLKDLNVKIKNRDIVILAYVIYWALIDLVSSTLTAWTTLSLWVLSEVHAHYHIITRAARSTTTRPKHDQIEQRPEEPETTARRPEEPETTARPPEEESNTDNQIVSSEAEETSIESSGTAQQVNLQTPQWAIANSDKEPVEDDKMPSHKTAYTAMSLSEGKRSCNPSRSGIKARKTAQKKRPPDKNKVKQAKSGMTKSINGFYKSKERKSHSGLVGVHENTNDISLKDVQGNGDPVSSRNQTSKDIQAEARGPERVPNCKTEEADQSKEKELNTEETSSNETSSNPNNMSNENIHTSDPKQERSQDVDLVNVVKAWEAVT</sequence>
<feature type="region of interest" description="Disordered" evidence="1">
    <location>
        <begin position="175"/>
        <end position="330"/>
    </location>
</feature>
<feature type="region of interest" description="Disordered" evidence="1">
    <location>
        <begin position="81"/>
        <end position="143"/>
    </location>
</feature>
<evidence type="ECO:0000256" key="2">
    <source>
        <dbReference type="SAM" id="Phobius"/>
    </source>
</evidence>
<keyword evidence="2" id="KW-1133">Transmembrane helix</keyword>
<evidence type="ECO:0000256" key="1">
    <source>
        <dbReference type="SAM" id="MobiDB-lite"/>
    </source>
</evidence>
<feature type="region of interest" description="Disordered" evidence="1">
    <location>
        <begin position="1"/>
        <end position="25"/>
    </location>
</feature>
<feature type="compositionally biased region" description="Basic and acidic residues" evidence="1">
    <location>
        <begin position="317"/>
        <end position="328"/>
    </location>
</feature>
<name>A0AAD8EX13_BIOPF</name>
<feature type="compositionally biased region" description="Basic residues" evidence="1">
    <location>
        <begin position="193"/>
        <end position="202"/>
    </location>
</feature>
<feature type="compositionally biased region" description="Low complexity" evidence="1">
    <location>
        <begin position="297"/>
        <end position="315"/>
    </location>
</feature>
<keyword evidence="2" id="KW-0812">Transmembrane</keyword>
<feature type="compositionally biased region" description="Polar residues" evidence="1">
    <location>
        <begin position="257"/>
        <end position="267"/>
    </location>
</feature>
<reference evidence="3" key="1">
    <citation type="journal article" date="2023" name="PLoS Negl. Trop. Dis.">
        <title>A genome sequence for Biomphalaria pfeifferi, the major vector snail for the human-infecting parasite Schistosoma mansoni.</title>
        <authorList>
            <person name="Bu L."/>
            <person name="Lu L."/>
            <person name="Laidemitt M.R."/>
            <person name="Zhang S.M."/>
            <person name="Mutuku M."/>
            <person name="Mkoji G."/>
            <person name="Steinauer M."/>
            <person name="Loker E.S."/>
        </authorList>
    </citation>
    <scope>NUCLEOTIDE SEQUENCE</scope>
    <source>
        <strain evidence="3">KasaAsao</strain>
    </source>
</reference>
<keyword evidence="4" id="KW-1185">Reference proteome</keyword>
<proteinExistence type="predicted"/>
<evidence type="ECO:0000313" key="4">
    <source>
        <dbReference type="Proteomes" id="UP001233172"/>
    </source>
</evidence>
<organism evidence="3 4">
    <name type="scientific">Biomphalaria pfeifferi</name>
    <name type="common">Bloodfluke planorb</name>
    <name type="synonym">Freshwater snail</name>
    <dbReference type="NCBI Taxonomy" id="112525"/>
    <lineage>
        <taxon>Eukaryota</taxon>
        <taxon>Metazoa</taxon>
        <taxon>Spiralia</taxon>
        <taxon>Lophotrochozoa</taxon>
        <taxon>Mollusca</taxon>
        <taxon>Gastropoda</taxon>
        <taxon>Heterobranchia</taxon>
        <taxon>Euthyneura</taxon>
        <taxon>Panpulmonata</taxon>
        <taxon>Hygrophila</taxon>
        <taxon>Lymnaeoidea</taxon>
        <taxon>Planorbidae</taxon>
        <taxon>Biomphalaria</taxon>
    </lineage>
</organism>
<protein>
    <submittedName>
        <fullName evidence="3">Uncharacterized protein</fullName>
    </submittedName>
</protein>
<feature type="transmembrane region" description="Helical" evidence="2">
    <location>
        <begin position="38"/>
        <end position="66"/>
    </location>
</feature>
<dbReference type="Proteomes" id="UP001233172">
    <property type="component" value="Unassembled WGS sequence"/>
</dbReference>
<comment type="caution">
    <text evidence="3">The sequence shown here is derived from an EMBL/GenBank/DDBJ whole genome shotgun (WGS) entry which is preliminary data.</text>
</comment>
<feature type="compositionally biased region" description="Basic and acidic residues" evidence="1">
    <location>
        <begin position="87"/>
        <end position="108"/>
    </location>
</feature>
<dbReference type="EMBL" id="JASAOG010000225">
    <property type="protein sequence ID" value="KAK0043070.1"/>
    <property type="molecule type" value="Genomic_DNA"/>
</dbReference>
<keyword evidence="2" id="KW-0472">Membrane</keyword>
<feature type="compositionally biased region" description="Basic and acidic residues" evidence="1">
    <location>
        <begin position="282"/>
        <end position="295"/>
    </location>
</feature>
<accession>A0AAD8EX13</accession>